<feature type="transmembrane region" description="Helical" evidence="2">
    <location>
        <begin position="151"/>
        <end position="171"/>
    </location>
</feature>
<organism evidence="4 5">
    <name type="scientific">Zobellella denitrificans</name>
    <dbReference type="NCBI Taxonomy" id="347534"/>
    <lineage>
        <taxon>Bacteria</taxon>
        <taxon>Pseudomonadati</taxon>
        <taxon>Pseudomonadota</taxon>
        <taxon>Gammaproteobacteria</taxon>
        <taxon>Aeromonadales</taxon>
        <taxon>Aeromonadaceae</taxon>
        <taxon>Zobellella</taxon>
    </lineage>
</organism>
<dbReference type="GO" id="GO:0005886">
    <property type="term" value="C:plasma membrane"/>
    <property type="evidence" value="ECO:0007669"/>
    <property type="project" value="TreeGrafter"/>
</dbReference>
<reference evidence="5" key="1">
    <citation type="submission" date="2015-09" db="EMBL/GenBank/DDBJ databases">
        <authorList>
            <person name="Shao Z."/>
            <person name="Wang L."/>
        </authorList>
    </citation>
    <scope>NUCLEOTIDE SEQUENCE [LARGE SCALE GENOMIC DNA]</scope>
    <source>
        <strain evidence="5">F13-1</strain>
    </source>
</reference>
<dbReference type="PANTHER" id="PTHR30487:SF0">
    <property type="entry name" value="PREPILIN LEADER PEPTIDASE_N-METHYLTRANSFERASE-RELATED"/>
    <property type="match status" value="1"/>
</dbReference>
<gene>
    <name evidence="4" type="ORF">AN401_05800</name>
</gene>
<feature type="transmembrane region" description="Helical" evidence="2">
    <location>
        <begin position="45"/>
        <end position="68"/>
    </location>
</feature>
<comment type="similarity">
    <text evidence="1">Belongs to the peptidase A24 family.</text>
</comment>
<keyword evidence="2" id="KW-0472">Membrane</keyword>
<evidence type="ECO:0000256" key="2">
    <source>
        <dbReference type="SAM" id="Phobius"/>
    </source>
</evidence>
<dbReference type="Proteomes" id="UP000217763">
    <property type="component" value="Chromosome"/>
</dbReference>
<accession>A0A291HMQ3</accession>
<evidence type="ECO:0000256" key="1">
    <source>
        <dbReference type="ARBA" id="ARBA00005801"/>
    </source>
</evidence>
<dbReference type="GO" id="GO:0004190">
    <property type="term" value="F:aspartic-type endopeptidase activity"/>
    <property type="evidence" value="ECO:0007669"/>
    <property type="project" value="InterPro"/>
</dbReference>
<keyword evidence="5" id="KW-1185">Reference proteome</keyword>
<dbReference type="EMBL" id="CP012621">
    <property type="protein sequence ID" value="ATG73437.1"/>
    <property type="molecule type" value="Genomic_DNA"/>
</dbReference>
<keyword evidence="2" id="KW-0812">Transmembrane</keyword>
<evidence type="ECO:0000313" key="4">
    <source>
        <dbReference type="EMBL" id="ATG73437.1"/>
    </source>
</evidence>
<protein>
    <submittedName>
        <fullName evidence="4">Peptidase A24</fullName>
    </submittedName>
</protein>
<dbReference type="RefSeq" id="WP_096778779.1">
    <property type="nucleotide sequence ID" value="NZ_CP012621.1"/>
</dbReference>
<dbReference type="PANTHER" id="PTHR30487">
    <property type="entry name" value="TYPE 4 PREPILIN-LIKE PROTEINS LEADER PEPTIDE-PROCESSING ENZYME"/>
    <property type="match status" value="1"/>
</dbReference>
<evidence type="ECO:0000313" key="5">
    <source>
        <dbReference type="Proteomes" id="UP000217763"/>
    </source>
</evidence>
<keyword evidence="2" id="KW-1133">Transmembrane helix</keyword>
<name>A0A291HMQ3_9GAMM</name>
<dbReference type="GO" id="GO:0006465">
    <property type="term" value="P:signal peptide processing"/>
    <property type="evidence" value="ECO:0007669"/>
    <property type="project" value="TreeGrafter"/>
</dbReference>
<proteinExistence type="inferred from homology"/>
<sequence>MEQLPLILFLIVVIWLDLSINKIPNWLTLSFVFLSFSYHFLLGSGLPFSLTGVICSFFLLFPLFVIKFIAGGDVKMGMAIGSFVGWEVFLESLLYGFIIGLPLVLILSWKQVGWKGFKTTFTRYGIILGTRRYLAPAEGEVAGLKVPYGPALALGAAFAVVLNHFNIFTLVS</sequence>
<dbReference type="Pfam" id="PF01478">
    <property type="entry name" value="Peptidase_A24"/>
    <property type="match status" value="1"/>
</dbReference>
<dbReference type="InterPro" id="IPR050882">
    <property type="entry name" value="Prepilin_peptidase/N-MTase"/>
</dbReference>
<dbReference type="Gene3D" id="1.20.120.1220">
    <property type="match status" value="1"/>
</dbReference>
<feature type="domain" description="Prepilin type IV endopeptidase peptidase" evidence="3">
    <location>
        <begin position="6"/>
        <end position="104"/>
    </location>
</feature>
<feature type="transmembrane region" description="Helical" evidence="2">
    <location>
        <begin position="88"/>
        <end position="109"/>
    </location>
</feature>
<dbReference type="AlphaFoldDB" id="A0A291HMQ3"/>
<dbReference type="KEGG" id="zdf:AN401_05800"/>
<evidence type="ECO:0000259" key="3">
    <source>
        <dbReference type="Pfam" id="PF01478"/>
    </source>
</evidence>
<dbReference type="InterPro" id="IPR000045">
    <property type="entry name" value="Prepilin_IV_endopep_pep"/>
</dbReference>